<dbReference type="PANTHER" id="PTHR36055">
    <property type="entry name" value="C2H2-LIKE ZINC FINGER PROTEIN"/>
    <property type="match status" value="1"/>
</dbReference>
<organism evidence="1 2">
    <name type="scientific">Artemisia annua</name>
    <name type="common">Sweet wormwood</name>
    <dbReference type="NCBI Taxonomy" id="35608"/>
    <lineage>
        <taxon>Eukaryota</taxon>
        <taxon>Viridiplantae</taxon>
        <taxon>Streptophyta</taxon>
        <taxon>Embryophyta</taxon>
        <taxon>Tracheophyta</taxon>
        <taxon>Spermatophyta</taxon>
        <taxon>Magnoliopsida</taxon>
        <taxon>eudicotyledons</taxon>
        <taxon>Gunneridae</taxon>
        <taxon>Pentapetalae</taxon>
        <taxon>asterids</taxon>
        <taxon>campanulids</taxon>
        <taxon>Asterales</taxon>
        <taxon>Asteraceae</taxon>
        <taxon>Asteroideae</taxon>
        <taxon>Anthemideae</taxon>
        <taxon>Artemisiinae</taxon>
        <taxon>Artemisia</taxon>
    </lineage>
</organism>
<name>A0A2U1MKQ7_ARTAN</name>
<dbReference type="PANTHER" id="PTHR36055:SF1">
    <property type="entry name" value="C2H2-LIKE ZINC FINGER PROTEIN"/>
    <property type="match status" value="1"/>
</dbReference>
<proteinExistence type="predicted"/>
<protein>
    <submittedName>
        <fullName evidence="1">Release factor</fullName>
    </submittedName>
</protein>
<dbReference type="EMBL" id="PKPP01005009">
    <property type="protein sequence ID" value="PWA61827.1"/>
    <property type="molecule type" value="Genomic_DNA"/>
</dbReference>
<dbReference type="InterPro" id="IPR009000">
    <property type="entry name" value="Transl_B-barrel_sf"/>
</dbReference>
<dbReference type="SUPFAM" id="SSF50447">
    <property type="entry name" value="Translation proteins"/>
    <property type="match status" value="1"/>
</dbReference>
<dbReference type="OrthoDB" id="191139at2759"/>
<reference evidence="1 2" key="1">
    <citation type="journal article" date="2018" name="Mol. Plant">
        <title>The genome of Artemisia annua provides insight into the evolution of Asteraceae family and artemisinin biosynthesis.</title>
        <authorList>
            <person name="Shen Q."/>
            <person name="Zhang L."/>
            <person name="Liao Z."/>
            <person name="Wang S."/>
            <person name="Yan T."/>
            <person name="Shi P."/>
            <person name="Liu M."/>
            <person name="Fu X."/>
            <person name="Pan Q."/>
            <person name="Wang Y."/>
            <person name="Lv Z."/>
            <person name="Lu X."/>
            <person name="Zhang F."/>
            <person name="Jiang W."/>
            <person name="Ma Y."/>
            <person name="Chen M."/>
            <person name="Hao X."/>
            <person name="Li L."/>
            <person name="Tang Y."/>
            <person name="Lv G."/>
            <person name="Zhou Y."/>
            <person name="Sun X."/>
            <person name="Brodelius P.E."/>
            <person name="Rose J.K.C."/>
            <person name="Tang K."/>
        </authorList>
    </citation>
    <scope>NUCLEOTIDE SEQUENCE [LARGE SCALE GENOMIC DNA]</scope>
    <source>
        <strain evidence="2">cv. Huhao1</strain>
        <tissue evidence="1">Leaf</tissue>
    </source>
</reference>
<dbReference type="AlphaFoldDB" id="A0A2U1MKQ7"/>
<accession>A0A2U1MKQ7</accession>
<dbReference type="Gene3D" id="2.40.30.10">
    <property type="entry name" value="Translation factors"/>
    <property type="match status" value="1"/>
</dbReference>
<evidence type="ECO:0000313" key="2">
    <source>
        <dbReference type="Proteomes" id="UP000245207"/>
    </source>
</evidence>
<dbReference type="Proteomes" id="UP000245207">
    <property type="component" value="Unassembled WGS sequence"/>
</dbReference>
<keyword evidence="2" id="KW-1185">Reference proteome</keyword>
<evidence type="ECO:0000313" key="1">
    <source>
        <dbReference type="EMBL" id="PWA61827.1"/>
    </source>
</evidence>
<sequence length="323" mass="36183">MTSCILQRPLMDQRVLESSTITSLAYALEKEGITAFRFDFAGNRSDWDFSENGYKGPNLLEAIDALQPPAREYSKPLLMPICGKLDDGALRNGSKVLVLPLGDIATVRSLERDSLPCTIARAGDSVAVSLQDAMNSEEGNDSLDTFLRQAVGKQPLFSFSTEDSPTQWVQLLHRFDQPDLTIWHLLTPMKSQMQKCDKCALLINGQFVEMERLHLTLQQLEIEFAETKERVEITLWIKNYSTKWKGCISFSTASVLVTTVTYKTKPISNYDELSQLFAKDTASGVAFQTAKEKNDKKIKGQSSNNEPIDIETIEDINKLLATN</sequence>
<comment type="caution">
    <text evidence="1">The sequence shown here is derived from an EMBL/GenBank/DDBJ whole genome shotgun (WGS) entry which is preliminary data.</text>
</comment>
<gene>
    <name evidence="1" type="ORF">CTI12_AA369550</name>
</gene>